<dbReference type="Pfam" id="PF23866">
    <property type="entry name" value="DUF7224"/>
    <property type="match status" value="1"/>
</dbReference>
<evidence type="ECO:0000313" key="4">
    <source>
        <dbReference type="Proteomes" id="UP000216533"/>
    </source>
</evidence>
<keyword evidence="1" id="KW-0812">Transmembrane</keyword>
<protein>
    <recommendedName>
        <fullName evidence="2">DUF7224 domain-containing protein</fullName>
    </recommendedName>
</protein>
<feature type="domain" description="DUF7224" evidence="2">
    <location>
        <begin position="246"/>
        <end position="387"/>
    </location>
</feature>
<accession>A0A255E0Y1</accession>
<comment type="caution">
    <text evidence="3">The sequence shown here is derived from an EMBL/GenBank/DDBJ whole genome shotgun (WGS) entry which is preliminary data.</text>
</comment>
<evidence type="ECO:0000256" key="1">
    <source>
        <dbReference type="SAM" id="Phobius"/>
    </source>
</evidence>
<feature type="transmembrane region" description="Helical" evidence="1">
    <location>
        <begin position="168"/>
        <end position="193"/>
    </location>
</feature>
<organism evidence="3 4">
    <name type="scientific">Parenemella sanctibonifatiensis</name>
    <dbReference type="NCBI Taxonomy" id="2016505"/>
    <lineage>
        <taxon>Bacteria</taxon>
        <taxon>Bacillati</taxon>
        <taxon>Actinomycetota</taxon>
        <taxon>Actinomycetes</taxon>
        <taxon>Propionibacteriales</taxon>
        <taxon>Propionibacteriaceae</taxon>
        <taxon>Parenemella</taxon>
    </lineage>
</organism>
<sequence length="393" mass="40691">MWVLTPGLLPWHSAPVWSSGVFGIASASLMMSPLLAAGAAWQMHRLKVAGAWTAPHVRPRIVIALAPLIPAVVSALAASLALWLVVGPQLSGSPTPWERASAIALLPLLLLANTAVGAVLGALLRPVVALPVSAIGVWAVAAYPISMMPFNWRHMAGIHMSCCSINDAVAPAAVIGPVLATCAVLAAALLILAGGPGRRLPLGIGAAVAVSGLASSWFVVSDLGPDPVVDRPRSALVCVDSSRVEVCVWQQNASALPAAARAVDAVVRGLSDVNVSVPSVASEGRDPEWWFAVSADSDDEDRLHAVATGLVTPGRSPACADAGQPWLTATMHPALIAWVVLRAGGNPDRLAELVTPDVVAYAREKAALPAADQAEWFEANRRIAADCGVEPIW</sequence>
<dbReference type="EMBL" id="NMVI01000025">
    <property type="protein sequence ID" value="OYN85219.1"/>
    <property type="molecule type" value="Genomic_DNA"/>
</dbReference>
<feature type="transmembrane region" description="Helical" evidence="1">
    <location>
        <begin position="200"/>
        <end position="220"/>
    </location>
</feature>
<evidence type="ECO:0000313" key="3">
    <source>
        <dbReference type="EMBL" id="OYN85219.1"/>
    </source>
</evidence>
<feature type="transmembrane region" description="Helical" evidence="1">
    <location>
        <begin position="20"/>
        <end position="41"/>
    </location>
</feature>
<feature type="transmembrane region" description="Helical" evidence="1">
    <location>
        <begin position="127"/>
        <end position="148"/>
    </location>
</feature>
<feature type="transmembrane region" description="Helical" evidence="1">
    <location>
        <begin position="100"/>
        <end position="120"/>
    </location>
</feature>
<proteinExistence type="predicted"/>
<evidence type="ECO:0000259" key="2">
    <source>
        <dbReference type="Pfam" id="PF23866"/>
    </source>
</evidence>
<dbReference type="Proteomes" id="UP000216533">
    <property type="component" value="Unassembled WGS sequence"/>
</dbReference>
<reference evidence="3 4" key="1">
    <citation type="submission" date="2017-07" db="EMBL/GenBank/DDBJ databases">
        <title>Draft whole genome sequences of clinical Proprionibacteriaceae strains.</title>
        <authorList>
            <person name="Bernier A.-M."/>
            <person name="Bernard K."/>
            <person name="Domingo M.-C."/>
        </authorList>
    </citation>
    <scope>NUCLEOTIDE SEQUENCE [LARGE SCALE GENOMIC DNA]</scope>
    <source>
        <strain evidence="3 4">NML 160184</strain>
    </source>
</reference>
<gene>
    <name evidence="3" type="ORF">CGZ92_10405</name>
</gene>
<keyword evidence="1" id="KW-0472">Membrane</keyword>
<dbReference type="AlphaFoldDB" id="A0A255E0Y1"/>
<keyword evidence="1" id="KW-1133">Transmembrane helix</keyword>
<feature type="transmembrane region" description="Helical" evidence="1">
    <location>
        <begin position="61"/>
        <end position="85"/>
    </location>
</feature>
<dbReference type="InterPro" id="IPR055648">
    <property type="entry name" value="DUF7224"/>
</dbReference>
<name>A0A255E0Y1_9ACTN</name>